<sequence>MALFPRGNDKCTPSPVEHAKLNAKADWRAAHPAQSALGPSSSSSVSSTQLPDPAQSALGPSSSSSEIQLIQLWDPAHSALKSSSSSSSSSGIQLIQL</sequence>
<organism evidence="2 3">
    <name type="scientific">Puccinia graminis f. sp. tritici</name>
    <dbReference type="NCBI Taxonomy" id="56615"/>
    <lineage>
        <taxon>Eukaryota</taxon>
        <taxon>Fungi</taxon>
        <taxon>Dikarya</taxon>
        <taxon>Basidiomycota</taxon>
        <taxon>Pucciniomycotina</taxon>
        <taxon>Pucciniomycetes</taxon>
        <taxon>Pucciniales</taxon>
        <taxon>Pucciniaceae</taxon>
        <taxon>Puccinia</taxon>
    </lineage>
</organism>
<evidence type="ECO:0000313" key="3">
    <source>
        <dbReference type="Proteomes" id="UP000325313"/>
    </source>
</evidence>
<dbReference type="AlphaFoldDB" id="A0A5B0SLM6"/>
<evidence type="ECO:0000313" key="2">
    <source>
        <dbReference type="EMBL" id="KAA1139076.1"/>
    </source>
</evidence>
<protein>
    <submittedName>
        <fullName evidence="2">Uncharacterized protein</fullName>
    </submittedName>
</protein>
<evidence type="ECO:0000256" key="1">
    <source>
        <dbReference type="SAM" id="MobiDB-lite"/>
    </source>
</evidence>
<proteinExistence type="predicted"/>
<dbReference type="EMBL" id="VDEP01000001">
    <property type="protein sequence ID" value="KAA1139076.1"/>
    <property type="molecule type" value="Genomic_DNA"/>
</dbReference>
<comment type="caution">
    <text evidence="2">The sequence shown here is derived from an EMBL/GenBank/DDBJ whole genome shotgun (WGS) entry which is preliminary data.</text>
</comment>
<reference evidence="2 3" key="1">
    <citation type="submission" date="2019-05" db="EMBL/GenBank/DDBJ databases">
        <title>Emergence of the Ug99 lineage of the wheat stem rust pathogen through somatic hybridization.</title>
        <authorList>
            <person name="Li F."/>
            <person name="Upadhyaya N.M."/>
            <person name="Sperschneider J."/>
            <person name="Matny O."/>
            <person name="Nguyen-Phuc H."/>
            <person name="Mago R."/>
            <person name="Raley C."/>
            <person name="Miller M.E."/>
            <person name="Silverstein K.A.T."/>
            <person name="Henningsen E."/>
            <person name="Hirsch C.D."/>
            <person name="Visser B."/>
            <person name="Pretorius Z.A."/>
            <person name="Steffenson B.J."/>
            <person name="Schwessinger B."/>
            <person name="Dodds P.N."/>
            <person name="Figueroa M."/>
        </authorList>
    </citation>
    <scope>NUCLEOTIDE SEQUENCE [LARGE SCALE GENOMIC DNA]</scope>
    <source>
        <strain evidence="2 3">Ug99</strain>
    </source>
</reference>
<feature type="compositionally biased region" description="Basic and acidic residues" evidence="1">
    <location>
        <begin position="17"/>
        <end position="29"/>
    </location>
</feature>
<dbReference type="Proteomes" id="UP000325313">
    <property type="component" value="Unassembled WGS sequence"/>
</dbReference>
<accession>A0A5B0SLM6</accession>
<feature type="region of interest" description="Disordered" evidence="1">
    <location>
        <begin position="1"/>
        <end position="63"/>
    </location>
</feature>
<name>A0A5B0SLM6_PUCGR</name>
<gene>
    <name evidence="2" type="ORF">PGTUg99_035514</name>
</gene>